<dbReference type="PIRSF" id="PIRSF014677">
    <property type="entry name" value="UCP014677"/>
    <property type="match status" value="1"/>
</dbReference>
<protein>
    <submittedName>
        <fullName evidence="1">SIR2 family protein</fullName>
    </submittedName>
</protein>
<dbReference type="EMBL" id="JARYTV010000003">
    <property type="protein sequence ID" value="MDH7959724.1"/>
    <property type="molecule type" value="Genomic_DNA"/>
</dbReference>
<reference evidence="1" key="1">
    <citation type="submission" date="2023-04" db="EMBL/GenBank/DDBJ databases">
        <title>Genomic analysis of Lactococcus garvieae isolates.</title>
        <authorList>
            <person name="Zhanghang C."/>
        </authorList>
    </citation>
    <scope>NUCLEOTIDE SEQUENCE</scope>
    <source>
        <strain evidence="1">ZB-1</strain>
    </source>
</reference>
<dbReference type="Proteomes" id="UP001157396">
    <property type="component" value="Unassembled WGS sequence"/>
</dbReference>
<comment type="caution">
    <text evidence="1">The sequence shown here is derived from an EMBL/GenBank/DDBJ whole genome shotgun (WGS) entry which is preliminary data.</text>
</comment>
<dbReference type="RefSeq" id="WP_265149884.1">
    <property type="nucleotide sequence ID" value="NZ_AP026069.1"/>
</dbReference>
<accession>A0AA43PFI5</accession>
<sequence length="528" mass="60853">MSFIGNIKEKNQFPIIFIGSGITLRYFEEAPRWEELLINLWTKVREPEDFYARCYDLKLAGKNNFEIYLEVASELEEAIDRAFIHKELTIPGLDIKQAYDNISPFRFLIGNIFKNLTPKKGYEEEVQAFKSMIIKARFIITTNYDTFIEDCFKASEISVKVNIGNSGLFQKSEDYGELYKIHGSIDDTNSICITQADYNKNESKLALVNAKILSNLTESPILFLGYSLTDLNIRELLSSYSENLPFEMDEAVLRIGVVEYTEGEEKLREVDAHLAELGMYYTKICTDNYLKLYQEISQVNQGMLPSELAKVNRFFKNIIEVRGGKGDLQNVVASHVDISKLDSDEIKSKNFVVAFGDERTIFKPVYYIDYLKCYFGIDDDTANFEGLLNYLVTPPVSITTHLPFKKYAKRALNNPDLPISQRDKLVKRQQKYNLDAITSSAHASTGNSNIQLIIECQCEKPQEVMEIDSLLVNDRAKILYIISEIREFESKDMEDFIINILETRSETTLRRTEYRKLFTAYDLLEYGD</sequence>
<evidence type="ECO:0000313" key="1">
    <source>
        <dbReference type="EMBL" id="MDH7959724.1"/>
    </source>
</evidence>
<name>A0AA43PFI5_9LACT</name>
<evidence type="ECO:0000313" key="2">
    <source>
        <dbReference type="Proteomes" id="UP001157396"/>
    </source>
</evidence>
<dbReference type="InterPro" id="IPR011202">
    <property type="entry name" value="UCP014677"/>
</dbReference>
<gene>
    <name evidence="1" type="ORF">QHR29_04515</name>
</gene>
<proteinExistence type="predicted"/>
<dbReference type="Pfam" id="PF13289">
    <property type="entry name" value="SIR2_2"/>
    <property type="match status" value="1"/>
</dbReference>
<dbReference type="AlphaFoldDB" id="A0AA43PFI5"/>
<organism evidence="1 2">
    <name type="scientific">Lactococcus garvieae</name>
    <dbReference type="NCBI Taxonomy" id="1363"/>
    <lineage>
        <taxon>Bacteria</taxon>
        <taxon>Bacillati</taxon>
        <taxon>Bacillota</taxon>
        <taxon>Bacilli</taxon>
        <taxon>Lactobacillales</taxon>
        <taxon>Streptococcaceae</taxon>
        <taxon>Lactococcus</taxon>
    </lineage>
</organism>